<evidence type="ECO:0000256" key="2">
    <source>
        <dbReference type="SAM" id="Phobius"/>
    </source>
</evidence>
<evidence type="ECO:0000313" key="3">
    <source>
        <dbReference type="EMBL" id="KAK4153809.1"/>
    </source>
</evidence>
<organism evidence="3 4">
    <name type="scientific">Chaetomidium leptoderma</name>
    <dbReference type="NCBI Taxonomy" id="669021"/>
    <lineage>
        <taxon>Eukaryota</taxon>
        <taxon>Fungi</taxon>
        <taxon>Dikarya</taxon>
        <taxon>Ascomycota</taxon>
        <taxon>Pezizomycotina</taxon>
        <taxon>Sordariomycetes</taxon>
        <taxon>Sordariomycetidae</taxon>
        <taxon>Sordariales</taxon>
        <taxon>Chaetomiaceae</taxon>
        <taxon>Chaetomidium</taxon>
    </lineage>
</organism>
<accession>A0AAN6VM07</accession>
<dbReference type="EMBL" id="MU856929">
    <property type="protein sequence ID" value="KAK4153809.1"/>
    <property type="molecule type" value="Genomic_DNA"/>
</dbReference>
<evidence type="ECO:0000256" key="1">
    <source>
        <dbReference type="SAM" id="MobiDB-lite"/>
    </source>
</evidence>
<sequence>MGRPADEDLPEVVPQQMHQTQQDLPYQMRQPSPLPEVVPDSSPEAAPQRFYMETDKYPALYDTAPKLPHDGYVPVQAPGQQYQQQWPGSPNPISSVSPNSSLPWQPFPPGADDQQTYVGSEPEQEKRICGIRKRLFFIIAAIVAGLIVAVGVGAGVGGAMAARQPSSDAAAAADASQTTSQSESNSRCVTTEITTTSGRSSTTTSTAPKTTITSLEEQTDPDTFKRFALQLWEKHDYKGRATDVLYEEGFYDLKFNATSYIWLPNNTDCCVTFCTSKTDDDPSWWCDIRKKNATDNDVGFQRISIWCGRWSNTKMQKICS</sequence>
<feature type="region of interest" description="Disordered" evidence="1">
    <location>
        <begin position="80"/>
        <end position="121"/>
    </location>
</feature>
<gene>
    <name evidence="3" type="ORF">C8A00DRAFT_14997</name>
</gene>
<feature type="compositionally biased region" description="Low complexity" evidence="1">
    <location>
        <begin position="80"/>
        <end position="103"/>
    </location>
</feature>
<keyword evidence="2" id="KW-0812">Transmembrane</keyword>
<name>A0AAN6VM07_9PEZI</name>
<reference evidence="3" key="2">
    <citation type="submission" date="2023-05" db="EMBL/GenBank/DDBJ databases">
        <authorList>
            <consortium name="Lawrence Berkeley National Laboratory"/>
            <person name="Steindorff A."/>
            <person name="Hensen N."/>
            <person name="Bonometti L."/>
            <person name="Westerberg I."/>
            <person name="Brannstrom I.O."/>
            <person name="Guillou S."/>
            <person name="Cros-Aarteil S."/>
            <person name="Calhoun S."/>
            <person name="Haridas S."/>
            <person name="Kuo A."/>
            <person name="Mondo S."/>
            <person name="Pangilinan J."/>
            <person name="Riley R."/>
            <person name="Labutti K."/>
            <person name="Andreopoulos B."/>
            <person name="Lipzen A."/>
            <person name="Chen C."/>
            <person name="Yanf M."/>
            <person name="Daum C."/>
            <person name="Ng V."/>
            <person name="Clum A."/>
            <person name="Ohm R."/>
            <person name="Martin F."/>
            <person name="Silar P."/>
            <person name="Natvig D."/>
            <person name="Lalanne C."/>
            <person name="Gautier V."/>
            <person name="Ament-Velasquez S.L."/>
            <person name="Kruys A."/>
            <person name="Hutchinson M.I."/>
            <person name="Powell A.J."/>
            <person name="Barry K."/>
            <person name="Miller A.N."/>
            <person name="Grigoriev I.V."/>
            <person name="Debuchy R."/>
            <person name="Gladieux P."/>
            <person name="Thoren M.H."/>
            <person name="Johannesson H."/>
        </authorList>
    </citation>
    <scope>NUCLEOTIDE SEQUENCE</scope>
    <source>
        <strain evidence="3">CBS 538.74</strain>
    </source>
</reference>
<reference evidence="3" key="1">
    <citation type="journal article" date="2023" name="Mol. Phylogenet. Evol.">
        <title>Genome-scale phylogeny and comparative genomics of the fungal order Sordariales.</title>
        <authorList>
            <person name="Hensen N."/>
            <person name="Bonometti L."/>
            <person name="Westerberg I."/>
            <person name="Brannstrom I.O."/>
            <person name="Guillou S."/>
            <person name="Cros-Aarteil S."/>
            <person name="Calhoun S."/>
            <person name="Haridas S."/>
            <person name="Kuo A."/>
            <person name="Mondo S."/>
            <person name="Pangilinan J."/>
            <person name="Riley R."/>
            <person name="LaButti K."/>
            <person name="Andreopoulos B."/>
            <person name="Lipzen A."/>
            <person name="Chen C."/>
            <person name="Yan M."/>
            <person name="Daum C."/>
            <person name="Ng V."/>
            <person name="Clum A."/>
            <person name="Steindorff A."/>
            <person name="Ohm R.A."/>
            <person name="Martin F."/>
            <person name="Silar P."/>
            <person name="Natvig D.O."/>
            <person name="Lalanne C."/>
            <person name="Gautier V."/>
            <person name="Ament-Velasquez S.L."/>
            <person name="Kruys A."/>
            <person name="Hutchinson M.I."/>
            <person name="Powell A.J."/>
            <person name="Barry K."/>
            <person name="Miller A.N."/>
            <person name="Grigoriev I.V."/>
            <person name="Debuchy R."/>
            <person name="Gladieux P."/>
            <person name="Hiltunen Thoren M."/>
            <person name="Johannesson H."/>
        </authorList>
    </citation>
    <scope>NUCLEOTIDE SEQUENCE</scope>
    <source>
        <strain evidence="3">CBS 538.74</strain>
    </source>
</reference>
<comment type="caution">
    <text evidence="3">The sequence shown here is derived from an EMBL/GenBank/DDBJ whole genome shotgun (WGS) entry which is preliminary data.</text>
</comment>
<feature type="region of interest" description="Disordered" evidence="1">
    <location>
        <begin position="171"/>
        <end position="215"/>
    </location>
</feature>
<proteinExistence type="predicted"/>
<dbReference type="Proteomes" id="UP001302745">
    <property type="component" value="Unassembled WGS sequence"/>
</dbReference>
<keyword evidence="2" id="KW-0472">Membrane</keyword>
<dbReference type="AlphaFoldDB" id="A0AAN6VM07"/>
<evidence type="ECO:0000313" key="4">
    <source>
        <dbReference type="Proteomes" id="UP001302745"/>
    </source>
</evidence>
<feature type="region of interest" description="Disordered" evidence="1">
    <location>
        <begin position="1"/>
        <end position="47"/>
    </location>
</feature>
<keyword evidence="4" id="KW-1185">Reference proteome</keyword>
<feature type="compositionally biased region" description="Low complexity" evidence="1">
    <location>
        <begin position="171"/>
        <end position="214"/>
    </location>
</feature>
<feature type="transmembrane region" description="Helical" evidence="2">
    <location>
        <begin position="135"/>
        <end position="160"/>
    </location>
</feature>
<protein>
    <submittedName>
        <fullName evidence="3">Uncharacterized protein</fullName>
    </submittedName>
</protein>
<keyword evidence="2" id="KW-1133">Transmembrane helix</keyword>